<dbReference type="GO" id="GO:0008047">
    <property type="term" value="F:enzyme activator activity"/>
    <property type="evidence" value="ECO:0007669"/>
    <property type="project" value="InterPro"/>
</dbReference>
<keyword evidence="6" id="KW-1185">Reference proteome</keyword>
<comment type="similarity">
    <text evidence="1">Belongs to the peptidase A31 family.</text>
</comment>
<dbReference type="InterPro" id="IPR023430">
    <property type="entry name" value="Pept_HybD-like_dom_sf"/>
</dbReference>
<dbReference type="Pfam" id="PF01750">
    <property type="entry name" value="HycI"/>
    <property type="match status" value="1"/>
</dbReference>
<dbReference type="Gene3D" id="3.40.50.1450">
    <property type="entry name" value="HybD-like"/>
    <property type="match status" value="1"/>
</dbReference>
<evidence type="ECO:0000313" key="6">
    <source>
        <dbReference type="Proteomes" id="UP000660110"/>
    </source>
</evidence>
<evidence type="ECO:0000313" key="5">
    <source>
        <dbReference type="EMBL" id="GGF18591.1"/>
    </source>
</evidence>
<keyword evidence="3" id="KW-0064">Aspartyl protease</keyword>
<dbReference type="NCBIfam" id="TIGR00072">
    <property type="entry name" value="hydrog_prot"/>
    <property type="match status" value="1"/>
</dbReference>
<organism evidence="5 6">
    <name type="scientific">Halobacillus andaensis</name>
    <dbReference type="NCBI Taxonomy" id="1176239"/>
    <lineage>
        <taxon>Bacteria</taxon>
        <taxon>Bacillati</taxon>
        <taxon>Bacillota</taxon>
        <taxon>Bacilli</taxon>
        <taxon>Bacillales</taxon>
        <taxon>Bacillaceae</taxon>
        <taxon>Halobacillus</taxon>
    </lineage>
</organism>
<keyword evidence="4" id="KW-0378">Hydrolase</keyword>
<protein>
    <submittedName>
        <fullName evidence="5">HybD peptidase</fullName>
    </submittedName>
</protein>
<accession>A0A917EVL3</accession>
<sequence length="154" mass="17600">MEKIIVLGIGNQLMMDDGIGIYLVEQLAKRDHPENVEYLIGESDIDYCLQQIEDASFVIILDTVCTGLHPGDITLYPIEQLHEKQPLDLSPHNVHLFQSLYLQKDRIQGFLIGVEPHEIKFHIGLSAPINEIWRLLLEKVQSMIEDLIKNESAE</sequence>
<dbReference type="Proteomes" id="UP000660110">
    <property type="component" value="Unassembled WGS sequence"/>
</dbReference>
<gene>
    <name evidence="5" type="ORF">GCM10010954_16710</name>
</gene>
<dbReference type="SUPFAM" id="SSF53163">
    <property type="entry name" value="HybD-like"/>
    <property type="match status" value="1"/>
</dbReference>
<dbReference type="EMBL" id="BMEL01000002">
    <property type="protein sequence ID" value="GGF18591.1"/>
    <property type="molecule type" value="Genomic_DNA"/>
</dbReference>
<reference evidence="5" key="2">
    <citation type="submission" date="2020-09" db="EMBL/GenBank/DDBJ databases">
        <authorList>
            <person name="Sun Q."/>
            <person name="Zhou Y."/>
        </authorList>
    </citation>
    <scope>NUCLEOTIDE SEQUENCE</scope>
    <source>
        <strain evidence="5">CGMCC 1.12153</strain>
    </source>
</reference>
<dbReference type="InterPro" id="IPR000671">
    <property type="entry name" value="Peptidase_A31"/>
</dbReference>
<comment type="caution">
    <text evidence="5">The sequence shown here is derived from an EMBL/GenBank/DDBJ whole genome shotgun (WGS) entry which is preliminary data.</text>
</comment>
<evidence type="ECO:0000256" key="3">
    <source>
        <dbReference type="ARBA" id="ARBA00022750"/>
    </source>
</evidence>
<dbReference type="GO" id="GO:0004190">
    <property type="term" value="F:aspartic-type endopeptidase activity"/>
    <property type="evidence" value="ECO:0007669"/>
    <property type="project" value="UniProtKB-KW"/>
</dbReference>
<dbReference type="PRINTS" id="PR00446">
    <property type="entry name" value="HYDRGNUPTAKE"/>
</dbReference>
<evidence type="ECO:0000256" key="4">
    <source>
        <dbReference type="ARBA" id="ARBA00022801"/>
    </source>
</evidence>
<dbReference type="AlphaFoldDB" id="A0A917EVL3"/>
<dbReference type="PANTHER" id="PTHR30302">
    <property type="entry name" value="HYDROGENASE 1 MATURATION PROTEASE"/>
    <property type="match status" value="1"/>
</dbReference>
<evidence type="ECO:0000256" key="2">
    <source>
        <dbReference type="ARBA" id="ARBA00022670"/>
    </source>
</evidence>
<keyword evidence="2" id="KW-0645">Protease</keyword>
<dbReference type="CDD" id="cd00518">
    <property type="entry name" value="H2MP"/>
    <property type="match status" value="1"/>
</dbReference>
<dbReference type="RefSeq" id="WP_188377044.1">
    <property type="nucleotide sequence ID" value="NZ_BMEL01000002.1"/>
</dbReference>
<dbReference type="GO" id="GO:0016485">
    <property type="term" value="P:protein processing"/>
    <property type="evidence" value="ECO:0007669"/>
    <property type="project" value="TreeGrafter"/>
</dbReference>
<reference evidence="5" key="1">
    <citation type="journal article" date="2014" name="Int. J. Syst. Evol. Microbiol.">
        <title>Complete genome sequence of Corynebacterium casei LMG S-19264T (=DSM 44701T), isolated from a smear-ripened cheese.</title>
        <authorList>
            <consortium name="US DOE Joint Genome Institute (JGI-PGF)"/>
            <person name="Walter F."/>
            <person name="Albersmeier A."/>
            <person name="Kalinowski J."/>
            <person name="Ruckert C."/>
        </authorList>
    </citation>
    <scope>NUCLEOTIDE SEQUENCE</scope>
    <source>
        <strain evidence="5">CGMCC 1.12153</strain>
    </source>
</reference>
<dbReference type="PANTHER" id="PTHR30302:SF1">
    <property type="entry name" value="HYDROGENASE 2 MATURATION PROTEASE"/>
    <property type="match status" value="1"/>
</dbReference>
<name>A0A917EVL3_HALAA</name>
<evidence type="ECO:0000256" key="1">
    <source>
        <dbReference type="ARBA" id="ARBA00006814"/>
    </source>
</evidence>
<proteinExistence type="inferred from homology"/>